<protein>
    <submittedName>
        <fullName evidence="7">3-methylmercaptopropionyl-CoA ligase (DmdB)</fullName>
    </submittedName>
</protein>
<dbReference type="FunFam" id="3.30.300.30:FF:000008">
    <property type="entry name" value="2,3-dihydroxybenzoate-AMP ligase"/>
    <property type="match status" value="1"/>
</dbReference>
<evidence type="ECO:0000256" key="3">
    <source>
        <dbReference type="ARBA" id="ARBA00022832"/>
    </source>
</evidence>
<accession>A0A137S574</accession>
<evidence type="ECO:0000313" key="7">
    <source>
        <dbReference type="EMBL" id="KXO07572.1"/>
    </source>
</evidence>
<dbReference type="InterPro" id="IPR000873">
    <property type="entry name" value="AMP-dep_synth/lig_dom"/>
</dbReference>
<feature type="domain" description="AMP-binding enzyme C-terminal" evidence="6">
    <location>
        <begin position="489"/>
        <end position="564"/>
    </location>
</feature>
<dbReference type="Gene3D" id="3.30.300.30">
    <property type="match status" value="1"/>
</dbReference>
<proteinExistence type="inferred from homology"/>
<dbReference type="InterPro" id="IPR045851">
    <property type="entry name" value="AMP-bd_C_sf"/>
</dbReference>
<dbReference type="AlphaFoldDB" id="A0A137S574"/>
<evidence type="ECO:0000313" key="8">
    <source>
        <dbReference type="Proteomes" id="UP000070282"/>
    </source>
</evidence>
<keyword evidence="8" id="KW-1185">Reference proteome</keyword>
<keyword evidence="3" id="KW-0276">Fatty acid metabolism</keyword>
<organism evidence="7 8">
    <name type="scientific">Marinobacter excellens LAMA 842</name>
    <dbReference type="NCBI Taxonomy" id="1306954"/>
    <lineage>
        <taxon>Bacteria</taxon>
        <taxon>Pseudomonadati</taxon>
        <taxon>Pseudomonadota</taxon>
        <taxon>Gammaproteobacteria</taxon>
        <taxon>Pseudomonadales</taxon>
        <taxon>Marinobacteraceae</taxon>
        <taxon>Marinobacter</taxon>
    </lineage>
</organism>
<name>A0A137S574_9GAMM</name>
<evidence type="ECO:0000259" key="5">
    <source>
        <dbReference type="Pfam" id="PF00501"/>
    </source>
</evidence>
<dbReference type="GO" id="GO:0016874">
    <property type="term" value="F:ligase activity"/>
    <property type="evidence" value="ECO:0007669"/>
    <property type="project" value="UniProtKB-KW"/>
</dbReference>
<dbReference type="Pfam" id="PF00501">
    <property type="entry name" value="AMP-binding"/>
    <property type="match status" value="1"/>
</dbReference>
<dbReference type="PANTHER" id="PTHR43859:SF4">
    <property type="entry name" value="BUTANOATE--COA LIGASE AAE1-RELATED"/>
    <property type="match status" value="1"/>
</dbReference>
<dbReference type="PROSITE" id="PS00455">
    <property type="entry name" value="AMP_BINDING"/>
    <property type="match status" value="1"/>
</dbReference>
<comment type="similarity">
    <text evidence="1">Belongs to the ATP-dependent AMP-binding enzyme family.</text>
</comment>
<dbReference type="PANTHER" id="PTHR43859">
    <property type="entry name" value="ACYL-ACTIVATING ENZYME"/>
    <property type="match status" value="1"/>
</dbReference>
<dbReference type="GO" id="GO:0006631">
    <property type="term" value="P:fatty acid metabolic process"/>
    <property type="evidence" value="ECO:0007669"/>
    <property type="project" value="UniProtKB-KW"/>
</dbReference>
<feature type="domain" description="AMP-dependent synthetase/ligase" evidence="5">
    <location>
        <begin position="58"/>
        <end position="440"/>
    </location>
</feature>
<evidence type="ECO:0000256" key="1">
    <source>
        <dbReference type="ARBA" id="ARBA00006432"/>
    </source>
</evidence>
<evidence type="ECO:0000256" key="2">
    <source>
        <dbReference type="ARBA" id="ARBA00022598"/>
    </source>
</evidence>
<sequence length="584" mass="64154">MQPTSSWEMFRFKPGLCLLHWTLMTPDTRVNQLQKRQEINVLGQMMNMELTVNSLIDHAARYHGDAEIVSIGTDGNPSRSDWATVSERSRQLASALRTAGYVQGDRCATICWNNVGHLECYLGISGGGMVCHTINPRLFPEQLVYVINNAQDKVIFFDKTFLPIVSNIRDRLETVEKFVLMSEPDEEIAAQFPGLLFYEEFLQRGTPNANWPEIAENQASSLCYTSGTTGNPKGVLYSHRSTVLHALVAAQPDALNLSARDVVMPVVPMFHVNAWGVPYITAMVGAKLVLPGPGLDGQSLVKLIDSESVTIALGVPTIWQGLLSALDELGSSAQSLKRTVIGGSACPPSMMSEFRGKYGVEVVHAWGMTETSPIGTVNALLSKHNTLSEEGRNKIRESQGRPPYGVQLKIVGEDGHQLPEDGIAQGNLRIRGHWVVADYFGVEPNQTLEEDGWFETGDVASINDDGFMTIRDRSKDIIKSGGEWISTVELEGIAMGHSAINEAAVVAASHDKWDERPILLAVKIPDANITEEELLAHYQGKVAKWQIPDRAIFVEGLPRNATGKVLKNKLRSEYGEVLVNKPAS</sequence>
<dbReference type="InterPro" id="IPR042099">
    <property type="entry name" value="ANL_N_sf"/>
</dbReference>
<keyword evidence="4" id="KW-0443">Lipid metabolism</keyword>
<gene>
    <name evidence="7" type="ORF">J122_3280</name>
</gene>
<dbReference type="Gene3D" id="3.40.50.12780">
    <property type="entry name" value="N-terminal domain of ligase-like"/>
    <property type="match status" value="1"/>
</dbReference>
<reference evidence="8" key="1">
    <citation type="submission" date="2015-12" db="EMBL/GenBank/DDBJ databases">
        <authorList>
            <person name="Lima A."/>
            <person name="Farahani Zayas N."/>
            <person name="Castro Da Silva M.A."/>
            <person name="Cabral A."/>
            <person name="Pessatti M.L."/>
        </authorList>
    </citation>
    <scope>NUCLEOTIDE SEQUENCE [LARGE SCALE GENOMIC DNA]</scope>
    <source>
        <strain evidence="8">LAMA 842</strain>
    </source>
</reference>
<dbReference type="Proteomes" id="UP000070282">
    <property type="component" value="Unassembled WGS sequence"/>
</dbReference>
<dbReference type="PATRIC" id="fig|1306954.6.peg.1849"/>
<dbReference type="CDD" id="cd12119">
    <property type="entry name" value="ttLC_FACS_AlkK_like"/>
    <property type="match status" value="1"/>
</dbReference>
<comment type="caution">
    <text evidence="7">The sequence shown here is derived from an EMBL/GenBank/DDBJ whole genome shotgun (WGS) entry which is preliminary data.</text>
</comment>
<dbReference type="SUPFAM" id="SSF56801">
    <property type="entry name" value="Acetyl-CoA synthetase-like"/>
    <property type="match status" value="1"/>
</dbReference>
<dbReference type="InterPro" id="IPR025110">
    <property type="entry name" value="AMP-bd_C"/>
</dbReference>
<dbReference type="EMBL" id="LOCO01000022">
    <property type="protein sequence ID" value="KXO07572.1"/>
    <property type="molecule type" value="Genomic_DNA"/>
</dbReference>
<evidence type="ECO:0000259" key="6">
    <source>
        <dbReference type="Pfam" id="PF13193"/>
    </source>
</evidence>
<dbReference type="NCBIfam" id="NF004837">
    <property type="entry name" value="PRK06187.1"/>
    <property type="match status" value="1"/>
</dbReference>
<dbReference type="InterPro" id="IPR020845">
    <property type="entry name" value="AMP-binding_CS"/>
</dbReference>
<keyword evidence="2 7" id="KW-0436">Ligase</keyword>
<evidence type="ECO:0000256" key="4">
    <source>
        <dbReference type="ARBA" id="ARBA00023098"/>
    </source>
</evidence>
<dbReference type="Pfam" id="PF13193">
    <property type="entry name" value="AMP-binding_C"/>
    <property type="match status" value="1"/>
</dbReference>